<dbReference type="Gene3D" id="3.30.2410.10">
    <property type="entry name" value="Hect, E3 ligase catalytic domain"/>
    <property type="match status" value="1"/>
</dbReference>
<feature type="compositionally biased region" description="Basic and acidic residues" evidence="4">
    <location>
        <begin position="280"/>
        <end position="289"/>
    </location>
</feature>
<evidence type="ECO:0000256" key="3">
    <source>
        <dbReference type="PROSITE-ProRule" id="PRU00104"/>
    </source>
</evidence>
<dbReference type="PROSITE" id="PS50237">
    <property type="entry name" value="HECT"/>
    <property type="match status" value="1"/>
</dbReference>
<keyword evidence="2 3" id="KW-0833">Ubl conjugation pathway</keyword>
<dbReference type="SUPFAM" id="SSF56204">
    <property type="entry name" value="Hect, E3 ligase catalytic domain"/>
    <property type="match status" value="1"/>
</dbReference>
<accession>A0ABQ8L9E0</accession>
<feature type="domain" description="HECT" evidence="5">
    <location>
        <begin position="612"/>
        <end position="747"/>
    </location>
</feature>
<dbReference type="InterPro" id="IPR000569">
    <property type="entry name" value="HECT_dom"/>
</dbReference>
<evidence type="ECO:0000313" key="6">
    <source>
        <dbReference type="EMBL" id="KAI2647350.1"/>
    </source>
</evidence>
<reference evidence="6 7" key="1">
    <citation type="submission" date="2022-01" db="EMBL/GenBank/DDBJ databases">
        <title>A high-quality chromosome-level genome assembly of rohu carp, Labeo rohita.</title>
        <authorList>
            <person name="Arick M.A. II"/>
            <person name="Hsu C.-Y."/>
            <person name="Magbanua Z."/>
            <person name="Pechanova O."/>
            <person name="Grover C."/>
            <person name="Miller E."/>
            <person name="Thrash A."/>
            <person name="Ezzel L."/>
            <person name="Alam S."/>
            <person name="Benzie J."/>
            <person name="Hamilton M."/>
            <person name="Karsi A."/>
            <person name="Lawrence M.L."/>
            <person name="Peterson D.G."/>
        </authorList>
    </citation>
    <scope>NUCLEOTIDE SEQUENCE [LARGE SCALE GENOMIC DNA]</scope>
    <source>
        <strain evidence="7">BAU-BD-2019</strain>
        <tissue evidence="6">Blood</tissue>
    </source>
</reference>
<organism evidence="6 7">
    <name type="scientific">Labeo rohita</name>
    <name type="common">Indian major carp</name>
    <name type="synonym">Cyprinus rohita</name>
    <dbReference type="NCBI Taxonomy" id="84645"/>
    <lineage>
        <taxon>Eukaryota</taxon>
        <taxon>Metazoa</taxon>
        <taxon>Chordata</taxon>
        <taxon>Craniata</taxon>
        <taxon>Vertebrata</taxon>
        <taxon>Euteleostomi</taxon>
        <taxon>Actinopterygii</taxon>
        <taxon>Neopterygii</taxon>
        <taxon>Teleostei</taxon>
        <taxon>Ostariophysi</taxon>
        <taxon>Cypriniformes</taxon>
        <taxon>Cyprinidae</taxon>
        <taxon>Labeoninae</taxon>
        <taxon>Labeonini</taxon>
        <taxon>Labeo</taxon>
    </lineage>
</organism>
<sequence>MEDDLQRFLRSRDVPEEDIILMKRDKIDKSVLSVMTDEQMAKYISSYGDRLAVFSFCQQTAACSDKESLLQNLRAKIEARKLGSKSTKARVFPKENNLMARHKNLSAERTSRRIEIGWLHFGCNGYQQVRTGNGGGTRHLTVQKKTTVLQIMEMGKNLFFPNGESPKGPETDFTFHVCDFKRNHIPMDSTVGDLYEQTKLKLLRFYICTKQEVCLTDVESLSDGDKEECNEYSVQDGLDSDTERPAVKRQVRTDAQSSRGMEDVLQSGFTIETTSTSHDSLSRPKDIQRTHTIQRQASSLSDEETDELWRQSAQQPKSPQHSHELFDFQRSYEFIDLSSQIPPLHNSIVQTLRDDDDDKEDTVEWNEGDELEQTDEDQAVLIRWNIIQNAELNEAENEVPSPPSSNSNPALLMRSEMPLPPENLPSYSGNHLSPVLSSENSENAEVVHAVIHRVKVVEDLLAVFMDSRIIQSTLKMEFVNEKAVDDAGVSREVYTAFWDQFLEQCEGEDERVPRLRPDFSEAEWEAVGRIWVKGLIDLGVLPVRLSSAFILACMHGIDSVNDDVLMSSFHNYLSLTERTAVAKACQGTLEECDEDDLLDLFTRMGSHCIPPKNTIKVAIQTMAHKAILQEPKYVIDCFSRAMPFALLKVPDQDSLVSLYDTKKATGKKVAQLLQTTQVVRSQKEQMVFNHLQRYLRNADQSKAEKFLRFCTGSSVICVDQIKVSFNAESGLSRRPVAHTCGATLDLPYTYSSYPDLRTEFDNILSSDYFEMDIL</sequence>
<evidence type="ECO:0000256" key="2">
    <source>
        <dbReference type="ARBA" id="ARBA00022786"/>
    </source>
</evidence>
<feature type="compositionally biased region" description="Polar residues" evidence="4">
    <location>
        <begin position="267"/>
        <end position="279"/>
    </location>
</feature>
<keyword evidence="1" id="KW-0808">Transferase</keyword>
<gene>
    <name evidence="6" type="ORF">H4Q32_026374</name>
</gene>
<dbReference type="Pfam" id="PF00632">
    <property type="entry name" value="HECT"/>
    <property type="match status" value="1"/>
</dbReference>
<keyword evidence="7" id="KW-1185">Reference proteome</keyword>
<dbReference type="EMBL" id="JACTAM010000402">
    <property type="protein sequence ID" value="KAI2647350.1"/>
    <property type="molecule type" value="Genomic_DNA"/>
</dbReference>
<dbReference type="InterPro" id="IPR035983">
    <property type="entry name" value="Hect_E3_ubiquitin_ligase"/>
</dbReference>
<feature type="region of interest" description="Disordered" evidence="4">
    <location>
        <begin position="394"/>
        <end position="419"/>
    </location>
</feature>
<feature type="region of interest" description="Disordered" evidence="4">
    <location>
        <begin position="233"/>
        <end position="322"/>
    </location>
</feature>
<dbReference type="Proteomes" id="UP000830375">
    <property type="component" value="Unassembled WGS sequence"/>
</dbReference>
<evidence type="ECO:0000313" key="7">
    <source>
        <dbReference type="Proteomes" id="UP000830375"/>
    </source>
</evidence>
<feature type="active site" description="Glycyl thioester intermediate" evidence="3">
    <location>
        <position position="740"/>
    </location>
</feature>
<evidence type="ECO:0000256" key="1">
    <source>
        <dbReference type="ARBA" id="ARBA00022679"/>
    </source>
</evidence>
<dbReference type="Gene3D" id="3.90.1750.10">
    <property type="entry name" value="Hect, E3 ligase catalytic domains"/>
    <property type="match status" value="1"/>
</dbReference>
<evidence type="ECO:0000256" key="4">
    <source>
        <dbReference type="SAM" id="MobiDB-lite"/>
    </source>
</evidence>
<protein>
    <submittedName>
        <fullName evidence="6">E3 ubiquitin-protein ligase ptr1</fullName>
    </submittedName>
</protein>
<evidence type="ECO:0000259" key="5">
    <source>
        <dbReference type="PROSITE" id="PS50237"/>
    </source>
</evidence>
<comment type="caution">
    <text evidence="6">The sequence shown here is derived from an EMBL/GenBank/DDBJ whole genome shotgun (WGS) entry which is preliminary data.</text>
</comment>
<name>A0ABQ8L9E0_LABRO</name>
<proteinExistence type="predicted"/>
<feature type="compositionally biased region" description="Polar residues" evidence="4">
    <location>
        <begin position="290"/>
        <end position="300"/>
    </location>
</feature>